<keyword evidence="2" id="KW-1185">Reference proteome</keyword>
<reference evidence="1" key="1">
    <citation type="submission" date="2023-03" db="EMBL/GenBank/DDBJ databases">
        <title>Massive genome expansion in bonnet fungi (Mycena s.s.) driven by repeated elements and novel gene families across ecological guilds.</title>
        <authorList>
            <consortium name="Lawrence Berkeley National Laboratory"/>
            <person name="Harder C.B."/>
            <person name="Miyauchi S."/>
            <person name="Viragh M."/>
            <person name="Kuo A."/>
            <person name="Thoen E."/>
            <person name="Andreopoulos B."/>
            <person name="Lu D."/>
            <person name="Skrede I."/>
            <person name="Drula E."/>
            <person name="Henrissat B."/>
            <person name="Morin E."/>
            <person name="Kohler A."/>
            <person name="Barry K."/>
            <person name="LaButti K."/>
            <person name="Morin E."/>
            <person name="Salamov A."/>
            <person name="Lipzen A."/>
            <person name="Mereny Z."/>
            <person name="Hegedus B."/>
            <person name="Baldrian P."/>
            <person name="Stursova M."/>
            <person name="Weitz H."/>
            <person name="Taylor A."/>
            <person name="Grigoriev I.V."/>
            <person name="Nagy L.G."/>
            <person name="Martin F."/>
            <person name="Kauserud H."/>
        </authorList>
    </citation>
    <scope>NUCLEOTIDE SEQUENCE</scope>
    <source>
        <strain evidence="1">9144</strain>
    </source>
</reference>
<accession>A0AAD6VEK3</accession>
<comment type="caution">
    <text evidence="1">The sequence shown here is derived from an EMBL/GenBank/DDBJ whole genome shotgun (WGS) entry which is preliminary data.</text>
</comment>
<protein>
    <submittedName>
        <fullName evidence="1">Uncharacterized protein</fullName>
    </submittedName>
</protein>
<dbReference type="AlphaFoldDB" id="A0AAD6VEK3"/>
<organism evidence="1 2">
    <name type="scientific">Mycena pura</name>
    <dbReference type="NCBI Taxonomy" id="153505"/>
    <lineage>
        <taxon>Eukaryota</taxon>
        <taxon>Fungi</taxon>
        <taxon>Dikarya</taxon>
        <taxon>Basidiomycota</taxon>
        <taxon>Agaricomycotina</taxon>
        <taxon>Agaricomycetes</taxon>
        <taxon>Agaricomycetidae</taxon>
        <taxon>Agaricales</taxon>
        <taxon>Marasmiineae</taxon>
        <taxon>Mycenaceae</taxon>
        <taxon>Mycena</taxon>
    </lineage>
</organism>
<dbReference type="Proteomes" id="UP001219525">
    <property type="component" value="Unassembled WGS sequence"/>
</dbReference>
<dbReference type="EMBL" id="JARJCW010000045">
    <property type="protein sequence ID" value="KAJ7204932.1"/>
    <property type="molecule type" value="Genomic_DNA"/>
</dbReference>
<evidence type="ECO:0000313" key="1">
    <source>
        <dbReference type="EMBL" id="KAJ7204932.1"/>
    </source>
</evidence>
<sequence>MVPRLLEMKLDIRLFFATLKPIKTKLHTDVTVVLPFKLDAPSRPASPNLLNGMLGGSRALLDRASVPQPALLLAERSTVRAERAAAERKRVIVTGRRHGVRWIASVFGGSDQIMKTRRKWTGQRSC</sequence>
<name>A0AAD6VEK3_9AGAR</name>
<proteinExistence type="predicted"/>
<evidence type="ECO:0000313" key="2">
    <source>
        <dbReference type="Proteomes" id="UP001219525"/>
    </source>
</evidence>
<gene>
    <name evidence="1" type="ORF">GGX14DRAFT_397859</name>
</gene>